<dbReference type="Proteomes" id="UP000039046">
    <property type="component" value="Unassembled WGS sequence"/>
</dbReference>
<sequence>MSLPKSPSKPIHVLVNGANGYLGAAVCRSFLRARAPPGRHYVVYGLVRRESTADALARDEVIPIVGSISDPDGLSNILFGHSKTWDVIATCTEPSKVDAAVEAQHWTDIIHIIVKLATSSVETANIRPFVLWSSGCKDYGTTLLHGDSLLKAHDESSPIQPVPQIKGRTEGARRAIEASDKNGGSGAFDIAVLRPTPLYGYSGSYYSAAFAYMDEYAAAIQGHRQTADKVKLGISGQGILHGLHVDDCSDAYVALAETALYGTTANGGLDAEAGRAEVSGQVFNIGTEEYETVEQIVTALSTDYGFVGAEFDVPEQDLPESMRNNTNMYVFGHSQWVASEKIRRLTGWRERRPLFYQNISVYRLAYEAARQTGDDVIGKVQRRFGGNWNEEAK</sequence>
<protein>
    <recommendedName>
        <fullName evidence="1">NAD-dependent epimerase/dehydratase domain-containing protein</fullName>
    </recommendedName>
</protein>
<dbReference type="HOGENOM" id="CLU_685169_0_0_1"/>
<dbReference type="STRING" id="1531966.A0A0A1TE05"/>
<gene>
    <name evidence="2" type="ORF">VHEMI04353</name>
</gene>
<dbReference type="AlphaFoldDB" id="A0A0A1TE05"/>
<feature type="domain" description="NAD-dependent epimerase/dehydratase" evidence="1">
    <location>
        <begin position="13"/>
        <end position="258"/>
    </location>
</feature>
<dbReference type="PANTHER" id="PTHR48079:SF6">
    <property type="entry name" value="NAD(P)-BINDING DOMAIN-CONTAINING PROTEIN-RELATED"/>
    <property type="match status" value="1"/>
</dbReference>
<proteinExistence type="predicted"/>
<evidence type="ECO:0000313" key="2">
    <source>
        <dbReference type="EMBL" id="CEJ87254.1"/>
    </source>
</evidence>
<evidence type="ECO:0000313" key="3">
    <source>
        <dbReference type="Proteomes" id="UP000039046"/>
    </source>
</evidence>
<dbReference type="Gene3D" id="3.40.50.720">
    <property type="entry name" value="NAD(P)-binding Rossmann-like Domain"/>
    <property type="match status" value="1"/>
</dbReference>
<organism evidence="2 3">
    <name type="scientific">[Torrubiella] hemipterigena</name>
    <dbReference type="NCBI Taxonomy" id="1531966"/>
    <lineage>
        <taxon>Eukaryota</taxon>
        <taxon>Fungi</taxon>
        <taxon>Dikarya</taxon>
        <taxon>Ascomycota</taxon>
        <taxon>Pezizomycotina</taxon>
        <taxon>Sordariomycetes</taxon>
        <taxon>Hypocreomycetidae</taxon>
        <taxon>Hypocreales</taxon>
        <taxon>Clavicipitaceae</taxon>
        <taxon>Clavicipitaceae incertae sedis</taxon>
        <taxon>'Torrubiella' clade</taxon>
    </lineage>
</organism>
<accession>A0A0A1TE05</accession>
<dbReference type="InterPro" id="IPR051783">
    <property type="entry name" value="NAD(P)-dependent_oxidoreduct"/>
</dbReference>
<dbReference type="InterPro" id="IPR036291">
    <property type="entry name" value="NAD(P)-bd_dom_sf"/>
</dbReference>
<dbReference type="SUPFAM" id="SSF51735">
    <property type="entry name" value="NAD(P)-binding Rossmann-fold domains"/>
    <property type="match status" value="1"/>
</dbReference>
<dbReference type="Pfam" id="PF01370">
    <property type="entry name" value="Epimerase"/>
    <property type="match status" value="1"/>
</dbReference>
<name>A0A0A1TE05_9HYPO</name>
<reference evidence="2 3" key="1">
    <citation type="journal article" date="2015" name="Genome Announc.">
        <title>Draft Genome Sequence and Gene Annotation of the Entomopathogenic Fungus Verticillium hemipterigenum.</title>
        <authorList>
            <person name="Horn F."/>
            <person name="Habel A."/>
            <person name="Scharf D.H."/>
            <person name="Dworschak J."/>
            <person name="Brakhage A.A."/>
            <person name="Guthke R."/>
            <person name="Hertweck C."/>
            <person name="Linde J."/>
        </authorList>
    </citation>
    <scope>NUCLEOTIDE SEQUENCE [LARGE SCALE GENOMIC DNA]</scope>
</reference>
<dbReference type="PANTHER" id="PTHR48079">
    <property type="entry name" value="PROTEIN YEEZ"/>
    <property type="match status" value="1"/>
</dbReference>
<dbReference type="GO" id="GO:0005737">
    <property type="term" value="C:cytoplasm"/>
    <property type="evidence" value="ECO:0007669"/>
    <property type="project" value="TreeGrafter"/>
</dbReference>
<evidence type="ECO:0000259" key="1">
    <source>
        <dbReference type="Pfam" id="PF01370"/>
    </source>
</evidence>
<dbReference type="EMBL" id="CDHN01000002">
    <property type="protein sequence ID" value="CEJ87254.1"/>
    <property type="molecule type" value="Genomic_DNA"/>
</dbReference>
<dbReference type="GO" id="GO:0004029">
    <property type="term" value="F:aldehyde dehydrogenase (NAD+) activity"/>
    <property type="evidence" value="ECO:0007669"/>
    <property type="project" value="TreeGrafter"/>
</dbReference>
<keyword evidence="3" id="KW-1185">Reference proteome</keyword>
<dbReference type="OrthoDB" id="2735536at2759"/>
<dbReference type="InterPro" id="IPR001509">
    <property type="entry name" value="Epimerase_deHydtase"/>
</dbReference>